<protein>
    <submittedName>
        <fullName evidence="2">Uncharacterized protein</fullName>
    </submittedName>
</protein>
<evidence type="ECO:0000313" key="2">
    <source>
        <dbReference type="EMBL" id="PBK98533.1"/>
    </source>
</evidence>
<gene>
    <name evidence="2" type="ORF">ARMGADRAFT_1060256</name>
</gene>
<dbReference type="OrthoDB" id="10437822at2759"/>
<dbReference type="AlphaFoldDB" id="A0A2H3EDL4"/>
<evidence type="ECO:0000256" key="1">
    <source>
        <dbReference type="SAM" id="MobiDB-lite"/>
    </source>
</evidence>
<reference evidence="3" key="1">
    <citation type="journal article" date="2017" name="Nat. Ecol. Evol.">
        <title>Genome expansion and lineage-specific genetic innovations in the forest pathogenic fungi Armillaria.</title>
        <authorList>
            <person name="Sipos G."/>
            <person name="Prasanna A.N."/>
            <person name="Walter M.C."/>
            <person name="O'Connor E."/>
            <person name="Balint B."/>
            <person name="Krizsan K."/>
            <person name="Kiss B."/>
            <person name="Hess J."/>
            <person name="Varga T."/>
            <person name="Slot J."/>
            <person name="Riley R."/>
            <person name="Boka B."/>
            <person name="Rigling D."/>
            <person name="Barry K."/>
            <person name="Lee J."/>
            <person name="Mihaltcheva S."/>
            <person name="LaButti K."/>
            <person name="Lipzen A."/>
            <person name="Waldron R."/>
            <person name="Moloney N.M."/>
            <person name="Sperisen C."/>
            <person name="Kredics L."/>
            <person name="Vagvoelgyi C."/>
            <person name="Patrignani A."/>
            <person name="Fitzpatrick D."/>
            <person name="Nagy I."/>
            <person name="Doyle S."/>
            <person name="Anderson J.B."/>
            <person name="Grigoriev I.V."/>
            <person name="Gueldener U."/>
            <person name="Muensterkoetter M."/>
            <person name="Nagy L.G."/>
        </authorList>
    </citation>
    <scope>NUCLEOTIDE SEQUENCE [LARGE SCALE GENOMIC DNA]</scope>
    <source>
        <strain evidence="3">Ar21-2</strain>
    </source>
</reference>
<keyword evidence="3" id="KW-1185">Reference proteome</keyword>
<evidence type="ECO:0000313" key="3">
    <source>
        <dbReference type="Proteomes" id="UP000217790"/>
    </source>
</evidence>
<dbReference type="EMBL" id="KZ293648">
    <property type="protein sequence ID" value="PBK98533.1"/>
    <property type="molecule type" value="Genomic_DNA"/>
</dbReference>
<proteinExistence type="predicted"/>
<feature type="compositionally biased region" description="Basic and acidic residues" evidence="1">
    <location>
        <begin position="1"/>
        <end position="11"/>
    </location>
</feature>
<name>A0A2H3EDL4_ARMGA</name>
<dbReference type="InParanoid" id="A0A2H3EDL4"/>
<dbReference type="Proteomes" id="UP000217790">
    <property type="component" value="Unassembled WGS sequence"/>
</dbReference>
<feature type="region of interest" description="Disordered" evidence="1">
    <location>
        <begin position="1"/>
        <end position="31"/>
    </location>
</feature>
<organism evidence="2 3">
    <name type="scientific">Armillaria gallica</name>
    <name type="common">Bulbous honey fungus</name>
    <name type="synonym">Armillaria bulbosa</name>
    <dbReference type="NCBI Taxonomy" id="47427"/>
    <lineage>
        <taxon>Eukaryota</taxon>
        <taxon>Fungi</taxon>
        <taxon>Dikarya</taxon>
        <taxon>Basidiomycota</taxon>
        <taxon>Agaricomycotina</taxon>
        <taxon>Agaricomycetes</taxon>
        <taxon>Agaricomycetidae</taxon>
        <taxon>Agaricales</taxon>
        <taxon>Marasmiineae</taxon>
        <taxon>Physalacriaceae</taxon>
        <taxon>Armillaria</taxon>
    </lineage>
</organism>
<accession>A0A2H3EDL4</accession>
<sequence>MARMVQTDRAKAKGLGTNLTDRRPEPTQSNGDTILEAQLASERQFPEDIFQKWTPDGTDDFIDTDFSHHYLENRRAYPQEEAACERVGDPKGILASCRSSM</sequence>